<sequence length="77" mass="8622">MAAEPILGFGFYIDPDTDKYVIEFAMARGRQKHRIEFTDVAKFGVIAQLVNTASHFAYDPETRQIQIGGGRLPSISF</sequence>
<evidence type="ECO:0000313" key="2">
    <source>
        <dbReference type="Proteomes" id="UP000008130"/>
    </source>
</evidence>
<proteinExistence type="predicted"/>
<organism evidence="1 2">
    <name type="scientific">Polymorphum gilvum (strain LMG 25793 / CGMCC 1.9160 / SL003B-26A1)</name>
    <dbReference type="NCBI Taxonomy" id="991905"/>
    <lineage>
        <taxon>Bacteria</taxon>
        <taxon>Pseudomonadati</taxon>
        <taxon>Pseudomonadota</taxon>
        <taxon>Alphaproteobacteria</taxon>
        <taxon>Rhodobacterales</taxon>
        <taxon>Paracoccaceae</taxon>
        <taxon>Polymorphum</taxon>
    </lineage>
</organism>
<gene>
    <name evidence="1" type="ordered locus">SL003B_3894</name>
</gene>
<protein>
    <submittedName>
        <fullName evidence="1">Uncharacterized protein</fullName>
    </submittedName>
</protein>
<accession>F2J5E4</accession>
<dbReference type="OrthoDB" id="9777890at2"/>
<dbReference type="RefSeq" id="WP_013654623.1">
    <property type="nucleotide sequence ID" value="NC_015259.1"/>
</dbReference>
<dbReference type="Proteomes" id="UP000008130">
    <property type="component" value="Chromosome"/>
</dbReference>
<keyword evidence="2" id="KW-1185">Reference proteome</keyword>
<evidence type="ECO:0000313" key="1">
    <source>
        <dbReference type="EMBL" id="ADZ72314.1"/>
    </source>
</evidence>
<dbReference type="EMBL" id="CP002568">
    <property type="protein sequence ID" value="ADZ72314.1"/>
    <property type="molecule type" value="Genomic_DNA"/>
</dbReference>
<dbReference type="KEGG" id="pgv:SL003B_3894"/>
<dbReference type="AlphaFoldDB" id="F2J5E4"/>
<reference evidence="1 2" key="1">
    <citation type="journal article" date="2011" name="J. Bacteriol.">
        <title>Complete genome sequence of Polymorphum gilvum SL003B-26A1T, a crude oil-degrading bacterium from oil-polluted saline soil.</title>
        <authorList>
            <person name="Li S.G."/>
            <person name="Tang Y.Q."/>
            <person name="Nie Y."/>
            <person name="Cai M."/>
            <person name="Wu X.L."/>
        </authorList>
    </citation>
    <scope>NUCLEOTIDE SEQUENCE [LARGE SCALE GENOMIC DNA]</scope>
    <source>
        <strain evidence="2">LMG 25793 / CGMCC 1.9160 / SL003B-26A1</strain>
    </source>
</reference>
<dbReference type="HOGENOM" id="CLU_2635047_0_0_5"/>
<name>F2J5E4_POLGS</name>